<proteinExistence type="predicted"/>
<keyword evidence="1" id="KW-1133">Transmembrane helix</keyword>
<feature type="transmembrane region" description="Helical" evidence="1">
    <location>
        <begin position="119"/>
        <end position="140"/>
    </location>
</feature>
<dbReference type="RefSeq" id="XP_014669891.1">
    <property type="nucleotide sequence ID" value="XM_014814405.1"/>
</dbReference>
<dbReference type="RefSeq" id="XP_014669893.1">
    <property type="nucleotide sequence ID" value="XM_014814407.1"/>
</dbReference>
<evidence type="ECO:0000313" key="4">
    <source>
        <dbReference type="RefSeq" id="XP_014669892.1"/>
    </source>
</evidence>
<name>A0ABM1ECH1_PRICU</name>
<evidence type="ECO:0000313" key="5">
    <source>
        <dbReference type="RefSeq" id="XP_014669893.1"/>
    </source>
</evidence>
<dbReference type="GeneID" id="106810923"/>
<reference evidence="3 4" key="1">
    <citation type="submission" date="2025-05" db="UniProtKB">
        <authorList>
            <consortium name="RefSeq"/>
        </authorList>
    </citation>
    <scope>IDENTIFICATION</scope>
</reference>
<sequence length="195" mass="21721">MAVAGRSWRILGLWRTLVRIPTTVVLQEGRRCICTTPLRLTRLAALTRNKHRMMGHKEHGQIITRAVKQPRSITSSMLGYGVENNYLAWLRNCFNITVVIGFVYGHHISVPISDKAKNAFFLLASLNMVFGTAIFFYNSYKLSATLQLGRVMATVSMGTATLNLAVWIIGVALYLELISPSSLLKKPSQHNAGCK</sequence>
<protein>
    <submittedName>
        <fullName evidence="3 4">Uncharacterized protein LOC106810923</fullName>
    </submittedName>
</protein>
<organism evidence="2 4">
    <name type="scientific">Priapulus caudatus</name>
    <name type="common">Priapulid worm</name>
    <dbReference type="NCBI Taxonomy" id="37621"/>
    <lineage>
        <taxon>Eukaryota</taxon>
        <taxon>Metazoa</taxon>
        <taxon>Ecdysozoa</taxon>
        <taxon>Scalidophora</taxon>
        <taxon>Priapulida</taxon>
        <taxon>Priapulimorpha</taxon>
        <taxon>Priapulimorphida</taxon>
        <taxon>Priapulidae</taxon>
        <taxon>Priapulus</taxon>
    </lineage>
</organism>
<feature type="transmembrane region" description="Helical" evidence="1">
    <location>
        <begin position="152"/>
        <end position="175"/>
    </location>
</feature>
<keyword evidence="1" id="KW-0472">Membrane</keyword>
<evidence type="ECO:0000313" key="3">
    <source>
        <dbReference type="RefSeq" id="XP_014669891.1"/>
    </source>
</evidence>
<evidence type="ECO:0000256" key="1">
    <source>
        <dbReference type="SAM" id="Phobius"/>
    </source>
</evidence>
<accession>A0ABM1ECH1</accession>
<keyword evidence="1" id="KW-0812">Transmembrane</keyword>
<evidence type="ECO:0000313" key="2">
    <source>
        <dbReference type="Proteomes" id="UP000695022"/>
    </source>
</evidence>
<dbReference type="Proteomes" id="UP000695022">
    <property type="component" value="Unplaced"/>
</dbReference>
<keyword evidence="2" id="KW-1185">Reference proteome</keyword>
<feature type="transmembrane region" description="Helical" evidence="1">
    <location>
        <begin position="86"/>
        <end position="107"/>
    </location>
</feature>
<gene>
    <name evidence="3 4 5" type="primary">LOC106810923</name>
</gene>
<dbReference type="RefSeq" id="XP_014669892.1">
    <property type="nucleotide sequence ID" value="XM_014814406.1"/>
</dbReference>